<dbReference type="InterPro" id="IPR036038">
    <property type="entry name" value="Aminotransferase-like"/>
</dbReference>
<keyword evidence="5" id="KW-0028">Amino-acid biosynthesis</keyword>
<gene>
    <name evidence="6" type="ORF">GSTENG00006224001</name>
</gene>
<dbReference type="PANTHER" id="PTHR11825">
    <property type="entry name" value="SUBGROUP IIII AMINOTRANSFERASE"/>
    <property type="match status" value="1"/>
</dbReference>
<dbReference type="OrthoDB" id="1732691at2759"/>
<feature type="non-terminal residue" evidence="6">
    <location>
        <position position="73"/>
    </location>
</feature>
<evidence type="ECO:0000313" key="6">
    <source>
        <dbReference type="EMBL" id="CAF91454.1"/>
    </source>
</evidence>
<keyword evidence="5" id="KW-0100">Branched-chain amino acid biosynthesis</keyword>
<dbReference type="Ensembl" id="ENSTNIT00000006627.1">
    <property type="protein sequence ID" value="ENSTNIP00000006477.1"/>
    <property type="gene ID" value="ENSTNIG00000003874.1"/>
</dbReference>
<evidence type="ECO:0000256" key="3">
    <source>
        <dbReference type="ARBA" id="ARBA00013053"/>
    </source>
</evidence>
<dbReference type="EC" id="2.6.1.42" evidence="3"/>
<dbReference type="STRING" id="99883.ENSTNIP00000006477"/>
<reference evidence="7" key="3">
    <citation type="submission" date="2025-05" db="UniProtKB">
        <authorList>
            <consortium name="Ensembl"/>
        </authorList>
    </citation>
    <scope>IDENTIFICATION</scope>
</reference>
<dbReference type="KEGG" id="tng:GSTEN00006224G001"/>
<dbReference type="OMA" id="PTMEQED"/>
<dbReference type="GeneTree" id="ENSGT00970000198074"/>
<dbReference type="GO" id="GO:0005739">
    <property type="term" value="C:mitochondrion"/>
    <property type="evidence" value="ECO:0007669"/>
    <property type="project" value="TreeGrafter"/>
</dbReference>
<sequence>GEFKVTERTVAMQELLGALEAGRVLEVFGAGTACVVCPVGSLLYRGQTFQIPTMQNGPDLAKRFYKELTDIQV</sequence>
<reference evidence="6" key="2">
    <citation type="submission" date="2004-02" db="EMBL/GenBank/DDBJ databases">
        <authorList>
            <consortium name="Genoscope"/>
            <consortium name="Whitehead Institute Centre for Genome Research"/>
        </authorList>
    </citation>
    <scope>NUCLEOTIDE SEQUENCE</scope>
</reference>
<dbReference type="InterPro" id="IPR005786">
    <property type="entry name" value="B_amino_transII"/>
</dbReference>
<keyword evidence="4" id="KW-0663">Pyridoxal phosphate</keyword>
<dbReference type="SUPFAM" id="SSF56752">
    <property type="entry name" value="D-aminoacid aminotransferase-like PLP-dependent enzymes"/>
    <property type="match status" value="1"/>
</dbReference>
<comment type="cofactor">
    <cofactor evidence="1">
        <name>pyridoxal 5'-phosphate</name>
        <dbReference type="ChEBI" id="CHEBI:597326"/>
    </cofactor>
</comment>
<name>Q4T6M8_TETNG</name>
<dbReference type="GO" id="GO:0009099">
    <property type="term" value="P:L-valine biosynthetic process"/>
    <property type="evidence" value="ECO:0007669"/>
    <property type="project" value="TreeGrafter"/>
</dbReference>
<organism evidence="6">
    <name type="scientific">Tetraodon nigroviridis</name>
    <name type="common">Spotted green pufferfish</name>
    <name type="synonym">Chelonodon nigroviridis</name>
    <dbReference type="NCBI Taxonomy" id="99883"/>
    <lineage>
        <taxon>Eukaryota</taxon>
        <taxon>Metazoa</taxon>
        <taxon>Chordata</taxon>
        <taxon>Craniata</taxon>
        <taxon>Vertebrata</taxon>
        <taxon>Euteleostomi</taxon>
        <taxon>Actinopterygii</taxon>
        <taxon>Neopterygii</taxon>
        <taxon>Teleostei</taxon>
        <taxon>Neoteleostei</taxon>
        <taxon>Acanthomorphata</taxon>
        <taxon>Eupercaria</taxon>
        <taxon>Tetraodontiformes</taxon>
        <taxon>Tetradontoidea</taxon>
        <taxon>Tetraodontidae</taxon>
        <taxon>Tetraodon</taxon>
    </lineage>
</organism>
<dbReference type="GO" id="GO:0004084">
    <property type="term" value="F:branched-chain-amino-acid transaminase activity"/>
    <property type="evidence" value="ECO:0007669"/>
    <property type="project" value="UniProtKB-EC"/>
</dbReference>
<evidence type="ECO:0000256" key="1">
    <source>
        <dbReference type="ARBA" id="ARBA00001933"/>
    </source>
</evidence>
<evidence type="ECO:0000313" key="7">
    <source>
        <dbReference type="Ensembl" id="ENSTNIP00000006477.1"/>
    </source>
</evidence>
<dbReference type="HOGENOM" id="CLU_2711456_0_0_1"/>
<dbReference type="GO" id="GO:0009098">
    <property type="term" value="P:L-leucine biosynthetic process"/>
    <property type="evidence" value="ECO:0007669"/>
    <property type="project" value="TreeGrafter"/>
</dbReference>
<evidence type="ECO:0000313" key="8">
    <source>
        <dbReference type="Proteomes" id="UP000007303"/>
    </source>
</evidence>
<dbReference type="Gene3D" id="3.20.10.10">
    <property type="entry name" value="D-amino Acid Aminotransferase, subunit A, domain 2"/>
    <property type="match status" value="1"/>
</dbReference>
<comment type="similarity">
    <text evidence="2">Belongs to the class-IV pyridoxal-phosphate-dependent aminotransferase family.</text>
</comment>
<reference evidence="6 8" key="1">
    <citation type="journal article" date="2004" name="Nature">
        <title>Genome duplication in the teleost fish Tetraodon nigroviridis reveals the early vertebrate proto-karyotype.</title>
        <authorList>
            <person name="Jaillon O."/>
            <person name="Aury J.-M."/>
            <person name="Brunet F."/>
            <person name="Petit J.-L."/>
            <person name="Stange-Thomann N."/>
            <person name="Mauceli E."/>
            <person name="Bouneau L."/>
            <person name="Fischer C."/>
            <person name="Ozouf-Costaz C."/>
            <person name="Bernot A."/>
            <person name="Nicaud S."/>
            <person name="Jaffe D."/>
            <person name="Fisher S."/>
            <person name="Lutfalla G."/>
            <person name="Dossat C."/>
            <person name="Segurens B."/>
            <person name="Dasilva C."/>
            <person name="Salanoubat M."/>
            <person name="Levy M."/>
            <person name="Boudet N."/>
            <person name="Castellano S."/>
            <person name="Anthouard V."/>
            <person name="Jubin C."/>
            <person name="Castelli V."/>
            <person name="Katinka M."/>
            <person name="Vacherie B."/>
            <person name="Biemont C."/>
            <person name="Skalli Z."/>
            <person name="Cattolico L."/>
            <person name="Poulain J."/>
            <person name="De Berardinis V."/>
            <person name="Cruaud C."/>
            <person name="Duprat S."/>
            <person name="Brottier P."/>
            <person name="Coutanceau J.-P."/>
            <person name="Gouzy J."/>
            <person name="Parra G."/>
            <person name="Lardier G."/>
            <person name="Chapple C."/>
            <person name="McKernan K.J."/>
            <person name="McEwan P."/>
            <person name="Bosak S."/>
            <person name="Kellis M."/>
            <person name="Volff J.-N."/>
            <person name="Guigo R."/>
            <person name="Zody M.C."/>
            <person name="Mesirov J."/>
            <person name="Lindblad-Toh K."/>
            <person name="Birren B."/>
            <person name="Nusbaum C."/>
            <person name="Kahn D."/>
            <person name="Robinson-Rechavi M."/>
            <person name="Laudet V."/>
            <person name="Schachter V."/>
            <person name="Quetier F."/>
            <person name="Saurin W."/>
            <person name="Scarpelli C."/>
            <person name="Wincker P."/>
            <person name="Lander E.S."/>
            <person name="Weissenbach J."/>
            <person name="Roest Crollius H."/>
        </authorList>
    </citation>
    <scope>NUCLEOTIDE SEQUENCE [LARGE SCALE GENOMIC DNA]</scope>
</reference>
<keyword evidence="8" id="KW-1185">Reference proteome</keyword>
<dbReference type="InterPro" id="IPR043132">
    <property type="entry name" value="BCAT-like_C"/>
</dbReference>
<evidence type="ECO:0000256" key="4">
    <source>
        <dbReference type="ARBA" id="ARBA00022898"/>
    </source>
</evidence>
<proteinExistence type="inferred from homology"/>
<evidence type="ECO:0000256" key="2">
    <source>
        <dbReference type="ARBA" id="ARBA00009320"/>
    </source>
</evidence>
<protein>
    <recommendedName>
        <fullName evidence="3">branched-chain-amino-acid transaminase</fullName>
        <ecNumber evidence="3">2.6.1.42</ecNumber>
    </recommendedName>
</protein>
<dbReference type="AlphaFoldDB" id="Q4T6M8"/>
<evidence type="ECO:0000256" key="5">
    <source>
        <dbReference type="ARBA" id="ARBA00023304"/>
    </source>
</evidence>
<dbReference type="PANTHER" id="PTHR11825:SF39">
    <property type="entry name" value="BRANCHED-CHAIN-AMINO-ACID AMINOTRANSFERASE, MITOCHONDRIAL"/>
    <property type="match status" value="1"/>
</dbReference>
<dbReference type="Proteomes" id="UP000007303">
    <property type="component" value="Unassembled WGS sequence"/>
</dbReference>
<dbReference type="EMBL" id="CAAE01008697">
    <property type="protein sequence ID" value="CAF91454.1"/>
    <property type="molecule type" value="Genomic_DNA"/>
</dbReference>
<feature type="non-terminal residue" evidence="6">
    <location>
        <position position="1"/>
    </location>
</feature>
<accession>Q4T6M8</accession>